<sequence>MHQHEPPPDDLPHQAVALRRQGLSTRQIREELGINNWDLRPLLAGEPPPEWTKRPRAKDDLRKRARELRSQGWTYDQIKTELGCSKSSVSLWVRDLPRPERTRTREEASEISRRGWEPRLRAREEERQKTKKEARDSVGTLSDRELFLTGVALYWAEGAKDKPYARRETVLFVNSDPGVIHVFMAWLRLLGVEQERLRFRVMIHESADVRAAEGFWADQVGIDPGLLGKTTLKKHNPRTVRLNTGSAYRGCLVIYVRQGADLYRRVEGAWSGIVQQARSTLG</sequence>
<evidence type="ECO:0008006" key="4">
    <source>
        <dbReference type="Google" id="ProtNLM"/>
    </source>
</evidence>
<proteinExistence type="predicted"/>
<reference evidence="2 3" key="1">
    <citation type="submission" date="2024-06" db="EMBL/GenBank/DDBJ databases">
        <title>The Natural Products Discovery Center: Release of the First 8490 Sequenced Strains for Exploring Actinobacteria Biosynthetic Diversity.</title>
        <authorList>
            <person name="Kalkreuter E."/>
            <person name="Kautsar S.A."/>
            <person name="Yang D."/>
            <person name="Bader C.D."/>
            <person name="Teijaro C.N."/>
            <person name="Fluegel L."/>
            <person name="Davis C.M."/>
            <person name="Simpson J.R."/>
            <person name="Lauterbach L."/>
            <person name="Steele A.D."/>
            <person name="Gui C."/>
            <person name="Meng S."/>
            <person name="Li G."/>
            <person name="Viehrig K."/>
            <person name="Ye F."/>
            <person name="Su P."/>
            <person name="Kiefer A.F."/>
            <person name="Nichols A."/>
            <person name="Cepeda A.J."/>
            <person name="Yan W."/>
            <person name="Fan B."/>
            <person name="Jiang Y."/>
            <person name="Adhikari A."/>
            <person name="Zheng C.-J."/>
            <person name="Schuster L."/>
            <person name="Cowan T.M."/>
            <person name="Smanski M.J."/>
            <person name="Chevrette M.G."/>
            <person name="De Carvalho L.P.S."/>
            <person name="Shen B."/>
        </authorList>
    </citation>
    <scope>NUCLEOTIDE SEQUENCE [LARGE SCALE GENOMIC DNA]</scope>
    <source>
        <strain evidence="2 3">NPDC038104</strain>
    </source>
</reference>
<feature type="compositionally biased region" description="Basic and acidic residues" evidence="1">
    <location>
        <begin position="51"/>
        <end position="61"/>
    </location>
</feature>
<keyword evidence="3" id="KW-1185">Reference proteome</keyword>
<evidence type="ECO:0000313" key="3">
    <source>
        <dbReference type="Proteomes" id="UP001550850"/>
    </source>
</evidence>
<dbReference type="Proteomes" id="UP001550850">
    <property type="component" value="Unassembled WGS sequence"/>
</dbReference>
<dbReference type="EMBL" id="JBEZUR010000011">
    <property type="protein sequence ID" value="MEU3554607.1"/>
    <property type="molecule type" value="Genomic_DNA"/>
</dbReference>
<dbReference type="RefSeq" id="WP_108951650.1">
    <property type="nucleotide sequence ID" value="NZ_BEVZ01000001.1"/>
</dbReference>
<evidence type="ECO:0000256" key="1">
    <source>
        <dbReference type="SAM" id="MobiDB-lite"/>
    </source>
</evidence>
<protein>
    <recommendedName>
        <fullName evidence="4">Homeodomain-like domain-containing protein</fullName>
    </recommendedName>
</protein>
<accession>A0ABV2YFV1</accession>
<organism evidence="2 3">
    <name type="scientific">Streptomyces fragilis</name>
    <dbReference type="NCBI Taxonomy" id="67301"/>
    <lineage>
        <taxon>Bacteria</taxon>
        <taxon>Bacillati</taxon>
        <taxon>Actinomycetota</taxon>
        <taxon>Actinomycetes</taxon>
        <taxon>Kitasatosporales</taxon>
        <taxon>Streptomycetaceae</taxon>
        <taxon>Streptomyces</taxon>
    </lineage>
</organism>
<feature type="region of interest" description="Disordered" evidence="1">
    <location>
        <begin position="39"/>
        <end position="61"/>
    </location>
</feature>
<gene>
    <name evidence="2" type="ORF">AB0E65_10370</name>
</gene>
<name>A0ABV2YFV1_9ACTN</name>
<comment type="caution">
    <text evidence="2">The sequence shown here is derived from an EMBL/GenBank/DDBJ whole genome shotgun (WGS) entry which is preliminary data.</text>
</comment>
<evidence type="ECO:0000313" key="2">
    <source>
        <dbReference type="EMBL" id="MEU3554607.1"/>
    </source>
</evidence>